<evidence type="ECO:0000313" key="4">
    <source>
        <dbReference type="Proteomes" id="UP000604273"/>
    </source>
</evidence>
<evidence type="ECO:0000256" key="2">
    <source>
        <dbReference type="SAM" id="MobiDB-lite"/>
    </source>
</evidence>
<accession>A0A8H4WTA5</accession>
<sequence>MPVELPTDHLGVVALCNRVEMLEGENKYVNDENDALRESNGQLALENEELKKQIALAETRLEHITNFWRAAESELTSQIGVNESLNKQLEAAKSEPLSGEKGSKSTSQS</sequence>
<reference evidence="3" key="1">
    <citation type="journal article" date="2020" name="BMC Genomics">
        <title>Correction to: Identification and distribution of gene clusters required for synthesis of sphingolipid metabolism inhibitors in diverse species of the filamentous fungus Fusarium.</title>
        <authorList>
            <person name="Kim H.S."/>
            <person name="Lohmar J.M."/>
            <person name="Busman M."/>
            <person name="Brown D.W."/>
            <person name="Naumann T.A."/>
            <person name="Divon H.H."/>
            <person name="Lysoe E."/>
            <person name="Uhlig S."/>
            <person name="Proctor R.H."/>
        </authorList>
    </citation>
    <scope>NUCLEOTIDE SEQUENCE</scope>
    <source>
        <strain evidence="3">NRRL 45417</strain>
    </source>
</reference>
<protein>
    <submittedName>
        <fullName evidence="3">Uncharacterized protein</fullName>
    </submittedName>
</protein>
<dbReference type="OrthoDB" id="5105790at2759"/>
<organism evidence="3 4">
    <name type="scientific">Fusarium gaditjirri</name>
    <dbReference type="NCBI Taxonomy" id="282569"/>
    <lineage>
        <taxon>Eukaryota</taxon>
        <taxon>Fungi</taxon>
        <taxon>Dikarya</taxon>
        <taxon>Ascomycota</taxon>
        <taxon>Pezizomycotina</taxon>
        <taxon>Sordariomycetes</taxon>
        <taxon>Hypocreomycetidae</taxon>
        <taxon>Hypocreales</taxon>
        <taxon>Nectriaceae</taxon>
        <taxon>Fusarium</taxon>
        <taxon>Fusarium nisikadoi species complex</taxon>
    </lineage>
</organism>
<reference evidence="3" key="2">
    <citation type="submission" date="2020-05" db="EMBL/GenBank/DDBJ databases">
        <authorList>
            <person name="Kim H.-S."/>
            <person name="Proctor R.H."/>
            <person name="Brown D.W."/>
        </authorList>
    </citation>
    <scope>NUCLEOTIDE SEQUENCE</scope>
    <source>
        <strain evidence="3">NRRL 45417</strain>
    </source>
</reference>
<proteinExistence type="predicted"/>
<dbReference type="EMBL" id="JABFAI010000224">
    <property type="protein sequence ID" value="KAF4949953.1"/>
    <property type="molecule type" value="Genomic_DNA"/>
</dbReference>
<dbReference type="Proteomes" id="UP000604273">
    <property type="component" value="Unassembled WGS sequence"/>
</dbReference>
<comment type="caution">
    <text evidence="3">The sequence shown here is derived from an EMBL/GenBank/DDBJ whole genome shotgun (WGS) entry which is preliminary data.</text>
</comment>
<dbReference type="AlphaFoldDB" id="A0A8H4WTA5"/>
<evidence type="ECO:0000256" key="1">
    <source>
        <dbReference type="SAM" id="Coils"/>
    </source>
</evidence>
<name>A0A8H4WTA5_9HYPO</name>
<keyword evidence="1" id="KW-0175">Coiled coil</keyword>
<evidence type="ECO:0000313" key="3">
    <source>
        <dbReference type="EMBL" id="KAF4949953.1"/>
    </source>
</evidence>
<gene>
    <name evidence="3" type="ORF">FGADI_8554</name>
</gene>
<keyword evidence="4" id="KW-1185">Reference proteome</keyword>
<feature type="region of interest" description="Disordered" evidence="2">
    <location>
        <begin position="90"/>
        <end position="109"/>
    </location>
</feature>
<feature type="coiled-coil region" evidence="1">
    <location>
        <begin position="19"/>
        <end position="67"/>
    </location>
</feature>